<evidence type="ECO:0000313" key="3">
    <source>
        <dbReference type="Proteomes" id="UP000266841"/>
    </source>
</evidence>
<dbReference type="Proteomes" id="UP000266841">
    <property type="component" value="Unassembled WGS sequence"/>
</dbReference>
<name>K0TMA9_THAOC</name>
<evidence type="ECO:0000313" key="2">
    <source>
        <dbReference type="EMBL" id="EJK72547.1"/>
    </source>
</evidence>
<sequence length="121" mass="13297">MSEPPTTVSGFKLERCSGPPRGALSIGRLRSAPVPLEEPRQKVFQVTPARDAHGKNSAGRELASCEPHLELSNPFVDRPFLCASPFRLLEPRGKERELQRSTLAASRHSRSRTTPDVGGRL</sequence>
<dbReference type="AlphaFoldDB" id="K0TMA9"/>
<gene>
    <name evidence="2" type="ORF">THAOC_05911</name>
</gene>
<reference evidence="2 3" key="1">
    <citation type="journal article" date="2012" name="Genome Biol.">
        <title>Genome and low-iron response of an oceanic diatom adapted to chronic iron limitation.</title>
        <authorList>
            <person name="Lommer M."/>
            <person name="Specht M."/>
            <person name="Roy A.S."/>
            <person name="Kraemer L."/>
            <person name="Andreson R."/>
            <person name="Gutowska M.A."/>
            <person name="Wolf J."/>
            <person name="Bergner S.V."/>
            <person name="Schilhabel M.B."/>
            <person name="Klostermeier U.C."/>
            <person name="Beiko R.G."/>
            <person name="Rosenstiel P."/>
            <person name="Hippler M."/>
            <person name="Laroche J."/>
        </authorList>
    </citation>
    <scope>NUCLEOTIDE SEQUENCE [LARGE SCALE GENOMIC DNA]</scope>
    <source>
        <strain evidence="2 3">CCMP1005</strain>
    </source>
</reference>
<dbReference type="EMBL" id="AGNL01005667">
    <property type="protein sequence ID" value="EJK72547.1"/>
    <property type="molecule type" value="Genomic_DNA"/>
</dbReference>
<organism evidence="2 3">
    <name type="scientific">Thalassiosira oceanica</name>
    <name type="common">Marine diatom</name>
    <dbReference type="NCBI Taxonomy" id="159749"/>
    <lineage>
        <taxon>Eukaryota</taxon>
        <taxon>Sar</taxon>
        <taxon>Stramenopiles</taxon>
        <taxon>Ochrophyta</taxon>
        <taxon>Bacillariophyta</taxon>
        <taxon>Coscinodiscophyceae</taxon>
        <taxon>Thalassiosirophycidae</taxon>
        <taxon>Thalassiosirales</taxon>
        <taxon>Thalassiosiraceae</taxon>
        <taxon>Thalassiosira</taxon>
    </lineage>
</organism>
<accession>K0TMA9</accession>
<feature type="region of interest" description="Disordered" evidence="1">
    <location>
        <begin position="91"/>
        <end position="121"/>
    </location>
</feature>
<keyword evidence="3" id="KW-1185">Reference proteome</keyword>
<evidence type="ECO:0000256" key="1">
    <source>
        <dbReference type="SAM" id="MobiDB-lite"/>
    </source>
</evidence>
<protein>
    <submittedName>
        <fullName evidence="2">Uncharacterized protein</fullName>
    </submittedName>
</protein>
<comment type="caution">
    <text evidence="2">The sequence shown here is derived from an EMBL/GenBank/DDBJ whole genome shotgun (WGS) entry which is preliminary data.</text>
</comment>
<proteinExistence type="predicted"/>